<comment type="caution">
    <text evidence="2">The sequence shown here is derived from an EMBL/GenBank/DDBJ whole genome shotgun (WGS) entry which is preliminary data.</text>
</comment>
<evidence type="ECO:0000313" key="2">
    <source>
        <dbReference type="EMBL" id="TWR28628.1"/>
    </source>
</evidence>
<feature type="transmembrane region" description="Helical" evidence="1">
    <location>
        <begin position="7"/>
        <end position="25"/>
    </location>
</feature>
<keyword evidence="1" id="KW-1133">Transmembrane helix</keyword>
<keyword evidence="3" id="KW-1185">Reference proteome</keyword>
<evidence type="ECO:0000313" key="3">
    <source>
        <dbReference type="Proteomes" id="UP000318010"/>
    </source>
</evidence>
<reference evidence="2 3" key="1">
    <citation type="submission" date="2019-07" db="EMBL/GenBank/DDBJ databases">
        <authorList>
            <person name="Kim J."/>
        </authorList>
    </citation>
    <scope>NUCLEOTIDE SEQUENCE [LARGE SCALE GENOMIC DNA]</scope>
    <source>
        <strain evidence="2 3">MJ1a</strain>
    </source>
</reference>
<gene>
    <name evidence="2" type="ORF">FPZ42_05300</name>
</gene>
<protein>
    <submittedName>
        <fullName evidence="2">Uncharacterized protein</fullName>
    </submittedName>
</protein>
<name>A0A563UB71_9SPHI</name>
<dbReference type="AlphaFoldDB" id="A0A563UB71"/>
<dbReference type="Proteomes" id="UP000318010">
    <property type="component" value="Unassembled WGS sequence"/>
</dbReference>
<dbReference type="EMBL" id="VOEI01000001">
    <property type="protein sequence ID" value="TWR28628.1"/>
    <property type="molecule type" value="Genomic_DNA"/>
</dbReference>
<accession>A0A563UB71</accession>
<evidence type="ECO:0000256" key="1">
    <source>
        <dbReference type="SAM" id="Phobius"/>
    </source>
</evidence>
<sequence>MRTLIKYISLLIISGLIIPFCITIGSHKTNVAVSQANDTANNIKMVCDTPQMHYFGLQQILEFAIPALKK</sequence>
<keyword evidence="1" id="KW-0472">Membrane</keyword>
<proteinExistence type="predicted"/>
<keyword evidence="1" id="KW-0812">Transmembrane</keyword>
<organism evidence="2 3">
    <name type="scientific">Mucilaginibacter achroorhodeus</name>
    <dbReference type="NCBI Taxonomy" id="2599294"/>
    <lineage>
        <taxon>Bacteria</taxon>
        <taxon>Pseudomonadati</taxon>
        <taxon>Bacteroidota</taxon>
        <taxon>Sphingobacteriia</taxon>
        <taxon>Sphingobacteriales</taxon>
        <taxon>Sphingobacteriaceae</taxon>
        <taxon>Mucilaginibacter</taxon>
    </lineage>
</organism>
<dbReference type="RefSeq" id="WP_146269420.1">
    <property type="nucleotide sequence ID" value="NZ_VOEI01000001.1"/>
</dbReference>